<keyword evidence="2" id="KW-1185">Reference proteome</keyword>
<evidence type="ECO:0000313" key="1">
    <source>
        <dbReference type="EMBL" id="MCD7463585.1"/>
    </source>
</evidence>
<organism evidence="1 2">
    <name type="scientific">Datura stramonium</name>
    <name type="common">Jimsonweed</name>
    <name type="synonym">Common thornapple</name>
    <dbReference type="NCBI Taxonomy" id="4076"/>
    <lineage>
        <taxon>Eukaryota</taxon>
        <taxon>Viridiplantae</taxon>
        <taxon>Streptophyta</taxon>
        <taxon>Embryophyta</taxon>
        <taxon>Tracheophyta</taxon>
        <taxon>Spermatophyta</taxon>
        <taxon>Magnoliopsida</taxon>
        <taxon>eudicotyledons</taxon>
        <taxon>Gunneridae</taxon>
        <taxon>Pentapetalae</taxon>
        <taxon>asterids</taxon>
        <taxon>lamiids</taxon>
        <taxon>Solanales</taxon>
        <taxon>Solanaceae</taxon>
        <taxon>Solanoideae</taxon>
        <taxon>Datureae</taxon>
        <taxon>Datura</taxon>
    </lineage>
</organism>
<name>A0ABS8SXW5_DATST</name>
<reference evidence="1 2" key="1">
    <citation type="journal article" date="2021" name="BMC Genomics">
        <title>Datura genome reveals duplications of psychoactive alkaloid biosynthetic genes and high mutation rate following tissue culture.</title>
        <authorList>
            <person name="Rajewski A."/>
            <person name="Carter-House D."/>
            <person name="Stajich J."/>
            <person name="Litt A."/>
        </authorList>
    </citation>
    <scope>NUCLEOTIDE SEQUENCE [LARGE SCALE GENOMIC DNA]</scope>
    <source>
        <strain evidence="1">AR-01</strain>
    </source>
</reference>
<evidence type="ECO:0000313" key="2">
    <source>
        <dbReference type="Proteomes" id="UP000823775"/>
    </source>
</evidence>
<dbReference type="Proteomes" id="UP000823775">
    <property type="component" value="Unassembled WGS sequence"/>
</dbReference>
<proteinExistence type="predicted"/>
<dbReference type="EMBL" id="JACEIK010000897">
    <property type="protein sequence ID" value="MCD7463585.1"/>
    <property type="molecule type" value="Genomic_DNA"/>
</dbReference>
<sequence length="110" mass="12146">MFSPLFLGGQGISPVSVALHSGSLLSSSAQPALLIVEPEEVLNVNITQEIFLLAAGQDRDFIGTRRTIPMEINNGGVAVVAAMKHSILRQWRRQPETTEKFFNSEKRRVQ</sequence>
<gene>
    <name evidence="1" type="ORF">HAX54_050896</name>
</gene>
<protein>
    <submittedName>
        <fullName evidence="1">Uncharacterized protein</fullName>
    </submittedName>
</protein>
<accession>A0ABS8SXW5</accession>
<comment type="caution">
    <text evidence="1">The sequence shown here is derived from an EMBL/GenBank/DDBJ whole genome shotgun (WGS) entry which is preliminary data.</text>
</comment>